<accession>A0A2N5WWC8</accession>
<dbReference type="InterPro" id="IPR002559">
    <property type="entry name" value="Transposase_11"/>
</dbReference>
<dbReference type="GO" id="GO:0006313">
    <property type="term" value="P:DNA transposition"/>
    <property type="evidence" value="ECO:0007669"/>
    <property type="project" value="InterPro"/>
</dbReference>
<keyword evidence="4" id="KW-1185">Reference proteome</keyword>
<dbReference type="GO" id="GO:0003677">
    <property type="term" value="F:DNA binding"/>
    <property type="evidence" value="ECO:0007669"/>
    <property type="project" value="InterPro"/>
</dbReference>
<feature type="compositionally biased region" description="Basic and acidic residues" evidence="1">
    <location>
        <begin position="101"/>
        <end position="110"/>
    </location>
</feature>
<comment type="caution">
    <text evidence="3">The sequence shown here is derived from an EMBL/GenBank/DDBJ whole genome shotgun (WGS) entry which is preliminary data.</text>
</comment>
<dbReference type="GO" id="GO:0004803">
    <property type="term" value="F:transposase activity"/>
    <property type="evidence" value="ECO:0007669"/>
    <property type="project" value="InterPro"/>
</dbReference>
<evidence type="ECO:0000256" key="1">
    <source>
        <dbReference type="SAM" id="MobiDB-lite"/>
    </source>
</evidence>
<feature type="domain" description="Transposase IS4-like" evidence="2">
    <location>
        <begin position="18"/>
        <end position="75"/>
    </location>
</feature>
<sequence>MIPEFVALGDGIENDMVKGRQIDFPRGSIVACDKGYVDYGWYKSLTDKGVFFVTRLRPNSIYKVTERHDTPAGSGVTSDQTIQLNSAHALKRGAPPLRRVGYREPETGKH</sequence>
<dbReference type="EMBL" id="PKUS01000076">
    <property type="protein sequence ID" value="PLW66535.1"/>
    <property type="molecule type" value="Genomic_DNA"/>
</dbReference>
<evidence type="ECO:0000259" key="2">
    <source>
        <dbReference type="Pfam" id="PF01609"/>
    </source>
</evidence>
<gene>
    <name evidence="3" type="ORF">C0039_20870</name>
</gene>
<dbReference type="Pfam" id="PF01609">
    <property type="entry name" value="DDE_Tnp_1"/>
    <property type="match status" value="1"/>
</dbReference>
<dbReference type="AlphaFoldDB" id="A0A2N5WWC8"/>
<reference evidence="3 4" key="1">
    <citation type="submission" date="2018-01" db="EMBL/GenBank/DDBJ databases">
        <title>The draft genome sequence of Halioglobus lutimaris HF004.</title>
        <authorList>
            <person name="Du Z.-J."/>
            <person name="Shi M.-J."/>
        </authorList>
    </citation>
    <scope>NUCLEOTIDE SEQUENCE [LARGE SCALE GENOMIC DNA]</scope>
    <source>
        <strain evidence="3 4">HF004</strain>
    </source>
</reference>
<name>A0A2N5WWC8_9GAMM</name>
<protein>
    <submittedName>
        <fullName evidence="3">IS4 family transposase</fullName>
    </submittedName>
</protein>
<feature type="non-terminal residue" evidence="3">
    <location>
        <position position="110"/>
    </location>
</feature>
<feature type="region of interest" description="Disordered" evidence="1">
    <location>
        <begin position="87"/>
        <end position="110"/>
    </location>
</feature>
<organism evidence="3 4">
    <name type="scientific">Pseudohalioglobus lutimaris</name>
    <dbReference type="NCBI Taxonomy" id="1737061"/>
    <lineage>
        <taxon>Bacteria</taxon>
        <taxon>Pseudomonadati</taxon>
        <taxon>Pseudomonadota</taxon>
        <taxon>Gammaproteobacteria</taxon>
        <taxon>Cellvibrionales</taxon>
        <taxon>Halieaceae</taxon>
        <taxon>Pseudohalioglobus</taxon>
    </lineage>
</organism>
<dbReference type="Proteomes" id="UP000235005">
    <property type="component" value="Unassembled WGS sequence"/>
</dbReference>
<evidence type="ECO:0000313" key="3">
    <source>
        <dbReference type="EMBL" id="PLW66535.1"/>
    </source>
</evidence>
<dbReference type="InterPro" id="IPR012337">
    <property type="entry name" value="RNaseH-like_sf"/>
</dbReference>
<evidence type="ECO:0000313" key="4">
    <source>
        <dbReference type="Proteomes" id="UP000235005"/>
    </source>
</evidence>
<proteinExistence type="predicted"/>
<dbReference type="SUPFAM" id="SSF53098">
    <property type="entry name" value="Ribonuclease H-like"/>
    <property type="match status" value="1"/>
</dbReference>